<dbReference type="InterPro" id="IPR049945">
    <property type="entry name" value="AAA_22"/>
</dbReference>
<comment type="similarity">
    <text evidence="1">Belongs to the AfsR/DnrI/RedD regulatory family.</text>
</comment>
<dbReference type="EMBL" id="PDJE01000001">
    <property type="protein sequence ID" value="PFG31843.1"/>
    <property type="molecule type" value="Genomic_DNA"/>
</dbReference>
<dbReference type="InterPro" id="IPR058852">
    <property type="entry name" value="HTH_77"/>
</dbReference>
<dbReference type="PANTHER" id="PTHR47691:SF3">
    <property type="entry name" value="HTH-TYPE TRANSCRIPTIONAL REGULATOR RV0890C-RELATED"/>
    <property type="match status" value="1"/>
</dbReference>
<dbReference type="SUPFAM" id="SSF48452">
    <property type="entry name" value="TPR-like"/>
    <property type="match status" value="1"/>
</dbReference>
<evidence type="ECO:0000259" key="4">
    <source>
        <dbReference type="SMART" id="SM01043"/>
    </source>
</evidence>
<reference evidence="5 6" key="1">
    <citation type="submission" date="2017-10" db="EMBL/GenBank/DDBJ databases">
        <title>Sequencing the genomes of 1000 actinobacteria strains.</title>
        <authorList>
            <person name="Klenk H.-P."/>
        </authorList>
    </citation>
    <scope>NUCLEOTIDE SEQUENCE [LARGE SCALE GENOMIC DNA]</scope>
    <source>
        <strain evidence="5 6">DSM 21798</strain>
    </source>
</reference>
<evidence type="ECO:0000256" key="1">
    <source>
        <dbReference type="ARBA" id="ARBA00005820"/>
    </source>
</evidence>
<evidence type="ECO:0000313" key="6">
    <source>
        <dbReference type="Proteomes" id="UP000221369"/>
    </source>
</evidence>
<dbReference type="GO" id="GO:0000160">
    <property type="term" value="P:phosphorelay signal transduction system"/>
    <property type="evidence" value="ECO:0007669"/>
    <property type="project" value="InterPro"/>
</dbReference>
<name>A0A2A9DZ19_9MICO</name>
<gene>
    <name evidence="5" type="ORF">ATJ78_2824</name>
</gene>
<dbReference type="Pfam" id="PF25872">
    <property type="entry name" value="HTH_77"/>
    <property type="match status" value="1"/>
</dbReference>
<dbReference type="GO" id="GO:0003677">
    <property type="term" value="F:DNA binding"/>
    <property type="evidence" value="ECO:0007669"/>
    <property type="project" value="UniProtKB-KW"/>
</dbReference>
<keyword evidence="2" id="KW-0238">DNA-binding</keyword>
<dbReference type="AlphaFoldDB" id="A0A2A9DZ19"/>
<feature type="domain" description="Bacterial transcriptional activator" evidence="4">
    <location>
        <begin position="98"/>
        <end position="229"/>
    </location>
</feature>
<sequence>MGEGENGAAQSVRVRVLGPVLVDGAPVAGLLPRRLIAALALASPLVASSQRLIDDVWGDDPPDRPRAALQTLVSRVRRLLGADAIASGPAGYRLTIGTDLDVARNATQPSDLEHALALWHGDPGDDLGDAPVADRLTVQADALRGSILRARARSLLDDARVDEATAALTPLVDASPLDEESAVLLMRAHTAAGRRVDALAVFARLRGALSETLGTTPGSDAVELNTQLLRDDSPQRRRIGVRSRRTPLVGRDDDIAAVEAAVASHRLTTILGVGGLGKTSLAAEVAGRSTAPVTVLVELAPATNPDDVMLTIATTLGIRTVSSTTRLSDPLVRTDLRSRVITMLAERDTLLVLDNCEHLVATIAGITDDLLAAVASLRIVATSRSPLAIEGEQVFVLRPLAITDAAGAGPAVTLFLERARAVRPNAELDRATVARICESLDGLPLAIELAAARVRSMSLDDIERRLRDRFALLTAVDRSAPERHRTLFAVIDWSWKLLDAHQRRVMRRLALFADGFTADAAAIVAGDGSDVLDDLDALVMQSLVQVSDENGTARYRLLETVSEFARDRLDDAGERAQIEERHFAWATDLALRIFGNTIGPRQVETMRIARAERENLIATLRHAITGRRSDDVYALFGALSALWMMRGEHEEIMAFGADVLAASSPREIPAHIADAAGFGLALIAVVSGLAGMRHATYPALSRVRRLTRAGSITDARTLIVTELFSWRIPDSHEAIDAVLGRVDELTASRDDMTSACAAMLGANVLENIGECDRAIELARTASARAARLEDPWLMGYAALLLAQLYGETGRIEQCARWATAARKHLALIDSNQDAEQTEWVLTLARIRAGDAGPHELLAVRDDSVSPETSSMLLSLHAEIALAAGDAAGARAVFEECLTMLRSVGARSASWSLLVQAALVATLQSIEGAGDDLEREVARLATRIRVMRRVRRWGVDQPVVGAGIVALGSFALGRSATANVGLQLVALAEAMSYRRDFSVLNLESILSRAAEACGADAVATARADAAGLRPLDRVERATELLDDLARARRRVTSST</sequence>
<evidence type="ECO:0000313" key="5">
    <source>
        <dbReference type="EMBL" id="PFG31843.1"/>
    </source>
</evidence>
<organism evidence="5 6">
    <name type="scientific">Paramicrobacterium agarici</name>
    <dbReference type="NCBI Taxonomy" id="630514"/>
    <lineage>
        <taxon>Bacteria</taxon>
        <taxon>Bacillati</taxon>
        <taxon>Actinomycetota</taxon>
        <taxon>Actinomycetes</taxon>
        <taxon>Micrococcales</taxon>
        <taxon>Microbacteriaceae</taxon>
        <taxon>Paramicrobacterium</taxon>
    </lineage>
</organism>
<dbReference type="Gene3D" id="3.40.50.300">
    <property type="entry name" value="P-loop containing nucleotide triphosphate hydrolases"/>
    <property type="match status" value="1"/>
</dbReference>
<dbReference type="GO" id="GO:0006355">
    <property type="term" value="P:regulation of DNA-templated transcription"/>
    <property type="evidence" value="ECO:0007669"/>
    <property type="project" value="InterPro"/>
</dbReference>
<dbReference type="Proteomes" id="UP000221369">
    <property type="component" value="Unassembled WGS sequence"/>
</dbReference>
<dbReference type="InterPro" id="IPR027417">
    <property type="entry name" value="P-loop_NTPase"/>
</dbReference>
<dbReference type="InterPro" id="IPR011990">
    <property type="entry name" value="TPR-like_helical_dom_sf"/>
</dbReference>
<dbReference type="Pfam" id="PF03704">
    <property type="entry name" value="BTAD"/>
    <property type="match status" value="1"/>
</dbReference>
<dbReference type="RefSeq" id="WP_098408799.1">
    <property type="nucleotide sequence ID" value="NZ_PDJE01000001.1"/>
</dbReference>
<dbReference type="Gene3D" id="1.25.40.10">
    <property type="entry name" value="Tetratricopeptide repeat domain"/>
    <property type="match status" value="1"/>
</dbReference>
<feature type="domain" description="OmpR/PhoB-type" evidence="3">
    <location>
        <begin position="24"/>
        <end position="94"/>
    </location>
</feature>
<dbReference type="GO" id="GO:0016887">
    <property type="term" value="F:ATP hydrolysis activity"/>
    <property type="evidence" value="ECO:0007669"/>
    <property type="project" value="InterPro"/>
</dbReference>
<dbReference type="InterPro" id="IPR005158">
    <property type="entry name" value="BTAD"/>
</dbReference>
<dbReference type="SMART" id="SM01043">
    <property type="entry name" value="BTAD"/>
    <property type="match status" value="1"/>
</dbReference>
<comment type="caution">
    <text evidence="5">The sequence shown here is derived from an EMBL/GenBank/DDBJ whole genome shotgun (WGS) entry which is preliminary data.</text>
</comment>
<evidence type="ECO:0000259" key="3">
    <source>
        <dbReference type="SMART" id="SM00862"/>
    </source>
</evidence>
<accession>A0A2A9DZ19</accession>
<dbReference type="SUPFAM" id="SSF52540">
    <property type="entry name" value="P-loop containing nucleoside triphosphate hydrolases"/>
    <property type="match status" value="1"/>
</dbReference>
<evidence type="ECO:0000256" key="2">
    <source>
        <dbReference type="ARBA" id="ARBA00023125"/>
    </source>
</evidence>
<dbReference type="PANTHER" id="PTHR47691">
    <property type="entry name" value="REGULATOR-RELATED"/>
    <property type="match status" value="1"/>
</dbReference>
<dbReference type="InterPro" id="IPR016032">
    <property type="entry name" value="Sig_transdc_resp-reg_C-effctor"/>
</dbReference>
<keyword evidence="6" id="KW-1185">Reference proteome</keyword>
<dbReference type="InterPro" id="IPR001867">
    <property type="entry name" value="OmpR/PhoB-type_DNA-bd"/>
</dbReference>
<dbReference type="SMART" id="SM00862">
    <property type="entry name" value="Trans_reg_C"/>
    <property type="match status" value="1"/>
</dbReference>
<dbReference type="SUPFAM" id="SSF46894">
    <property type="entry name" value="C-terminal effector domain of the bipartite response regulators"/>
    <property type="match status" value="1"/>
</dbReference>
<dbReference type="PRINTS" id="PR00364">
    <property type="entry name" value="DISEASERSIST"/>
</dbReference>
<protein>
    <submittedName>
        <fullName evidence="5">Putative ATPase</fullName>
    </submittedName>
</protein>
<dbReference type="Pfam" id="PF13401">
    <property type="entry name" value="AAA_22"/>
    <property type="match status" value="1"/>
</dbReference>
<proteinExistence type="inferred from homology"/>